<gene>
    <name evidence="1" type="ORF">SAE01_07330</name>
</gene>
<proteinExistence type="predicted"/>
<evidence type="ECO:0000313" key="2">
    <source>
        <dbReference type="Proteomes" id="UP000321513"/>
    </source>
</evidence>
<organism evidence="1 2">
    <name type="scientific">Segetibacter aerophilus</name>
    <dbReference type="NCBI Taxonomy" id="670293"/>
    <lineage>
        <taxon>Bacteria</taxon>
        <taxon>Pseudomonadati</taxon>
        <taxon>Bacteroidota</taxon>
        <taxon>Chitinophagia</taxon>
        <taxon>Chitinophagales</taxon>
        <taxon>Chitinophagaceae</taxon>
        <taxon>Segetibacter</taxon>
    </lineage>
</organism>
<comment type="caution">
    <text evidence="1">The sequence shown here is derived from an EMBL/GenBank/DDBJ whole genome shotgun (WGS) entry which is preliminary data.</text>
</comment>
<sequence>MQINYTSDAFETLIQLVNFTETTNTTGAGLRWLKKYEAFLEKKLSNNTGIRLCNNAALNKLHLQCIYYNVWLIAYSVETNRILIEAILHKSRIVD</sequence>
<protein>
    <recommendedName>
        <fullName evidence="3">Plasmid stabilization protein</fullName>
    </recommendedName>
</protein>
<accession>A0A512B8U3</accession>
<name>A0A512B8U3_9BACT</name>
<dbReference type="AlphaFoldDB" id="A0A512B8U3"/>
<reference evidence="1 2" key="1">
    <citation type="submission" date="2019-07" db="EMBL/GenBank/DDBJ databases">
        <title>Whole genome shotgun sequence of Segetibacter aerophilus NBRC 106135.</title>
        <authorList>
            <person name="Hosoyama A."/>
            <person name="Uohara A."/>
            <person name="Ohji S."/>
            <person name="Ichikawa N."/>
        </authorList>
    </citation>
    <scope>NUCLEOTIDE SEQUENCE [LARGE SCALE GENOMIC DNA]</scope>
    <source>
        <strain evidence="1 2">NBRC 106135</strain>
    </source>
</reference>
<evidence type="ECO:0000313" key="1">
    <source>
        <dbReference type="EMBL" id="GEO08237.1"/>
    </source>
</evidence>
<keyword evidence="2" id="KW-1185">Reference proteome</keyword>
<dbReference type="EMBL" id="BJYT01000002">
    <property type="protein sequence ID" value="GEO08237.1"/>
    <property type="molecule type" value="Genomic_DNA"/>
</dbReference>
<dbReference type="Proteomes" id="UP000321513">
    <property type="component" value="Unassembled WGS sequence"/>
</dbReference>
<evidence type="ECO:0008006" key="3">
    <source>
        <dbReference type="Google" id="ProtNLM"/>
    </source>
</evidence>